<reference evidence="2" key="1">
    <citation type="submission" date="2023-05" db="EMBL/GenBank/DDBJ databases">
        <title>Genome and transcriptome analyses reveal genes involved in the formation of fine ridges on petal epidermal cells in Hibiscus trionum.</title>
        <authorList>
            <person name="Koshimizu S."/>
            <person name="Masuda S."/>
            <person name="Ishii T."/>
            <person name="Shirasu K."/>
            <person name="Hoshino A."/>
            <person name="Arita M."/>
        </authorList>
    </citation>
    <scope>NUCLEOTIDE SEQUENCE</scope>
    <source>
        <strain evidence="2">Hamamatsu line</strain>
    </source>
</reference>
<dbReference type="AlphaFoldDB" id="A0A9W7IPX5"/>
<dbReference type="Proteomes" id="UP001165190">
    <property type="component" value="Unassembled WGS sequence"/>
</dbReference>
<gene>
    <name evidence="2" type="ORF">HRI_003672200</name>
</gene>
<dbReference type="OrthoDB" id="1750920at2759"/>
<organism evidence="2 3">
    <name type="scientific">Hibiscus trionum</name>
    <name type="common">Flower of an hour</name>
    <dbReference type="NCBI Taxonomy" id="183268"/>
    <lineage>
        <taxon>Eukaryota</taxon>
        <taxon>Viridiplantae</taxon>
        <taxon>Streptophyta</taxon>
        <taxon>Embryophyta</taxon>
        <taxon>Tracheophyta</taxon>
        <taxon>Spermatophyta</taxon>
        <taxon>Magnoliopsida</taxon>
        <taxon>eudicotyledons</taxon>
        <taxon>Gunneridae</taxon>
        <taxon>Pentapetalae</taxon>
        <taxon>rosids</taxon>
        <taxon>malvids</taxon>
        <taxon>Malvales</taxon>
        <taxon>Malvaceae</taxon>
        <taxon>Malvoideae</taxon>
        <taxon>Hibiscus</taxon>
    </lineage>
</organism>
<evidence type="ECO:0000313" key="2">
    <source>
        <dbReference type="EMBL" id="GMJ00030.1"/>
    </source>
</evidence>
<comment type="caution">
    <text evidence="2">The sequence shown here is derived from an EMBL/GenBank/DDBJ whole genome shotgun (WGS) entry which is preliminary data.</text>
</comment>
<name>A0A9W7IPX5_HIBTR</name>
<dbReference type="EMBL" id="BSYR01000035">
    <property type="protein sequence ID" value="GMJ00030.1"/>
    <property type="molecule type" value="Genomic_DNA"/>
</dbReference>
<evidence type="ECO:0000256" key="1">
    <source>
        <dbReference type="SAM" id="Coils"/>
    </source>
</evidence>
<feature type="coiled-coil region" evidence="1">
    <location>
        <begin position="60"/>
        <end position="143"/>
    </location>
</feature>
<sequence>MQVGSVEYTMEQSVFTHPALAMELISQMVLPHDCDSVAQKDTLVMAQELMCQAMENATWKMGVSQKLMMMHNKINELEEEKSALRTELESQKIAVDEFESAKKTTVELQSLTEEQTQRFEKEIKGLEIRLKKTEERAWTWEDKFTKLQRFESAL</sequence>
<keyword evidence="1" id="KW-0175">Coiled coil</keyword>
<evidence type="ECO:0000313" key="3">
    <source>
        <dbReference type="Proteomes" id="UP001165190"/>
    </source>
</evidence>
<keyword evidence="3" id="KW-1185">Reference proteome</keyword>
<proteinExistence type="predicted"/>
<protein>
    <submittedName>
        <fullName evidence="2">Uncharacterized protein</fullName>
    </submittedName>
</protein>
<accession>A0A9W7IPX5</accession>